<dbReference type="EMBL" id="DRMS01000457">
    <property type="protein sequence ID" value="HFC93530.1"/>
    <property type="molecule type" value="Genomic_DNA"/>
</dbReference>
<dbReference type="FunFam" id="1.20.120.1780:FF:000001">
    <property type="entry name" value="4-hydroxybenzoate octaprenyltransferase"/>
    <property type="match status" value="1"/>
</dbReference>
<evidence type="ECO:0000256" key="7">
    <source>
        <dbReference type="ARBA" id="ARBA00022688"/>
    </source>
</evidence>
<accession>A0A7V2WW49</accession>
<keyword evidence="10 12" id="KW-0472">Membrane</keyword>
<comment type="similarity">
    <text evidence="3">Belongs to the UbiA prenyltransferase family.</text>
</comment>
<dbReference type="AlphaFoldDB" id="A0A7V2WW49"/>
<keyword evidence="4" id="KW-1003">Cell membrane</keyword>
<feature type="non-terminal residue" evidence="13">
    <location>
        <position position="1"/>
    </location>
</feature>
<dbReference type="PANTHER" id="PTHR11048:SF28">
    <property type="entry name" value="4-HYDROXYBENZOATE POLYPRENYLTRANSFERASE, MITOCHONDRIAL"/>
    <property type="match status" value="1"/>
</dbReference>
<evidence type="ECO:0000256" key="2">
    <source>
        <dbReference type="ARBA" id="ARBA00004141"/>
    </source>
</evidence>
<proteinExistence type="inferred from homology"/>
<dbReference type="CDD" id="cd13959">
    <property type="entry name" value="PT_UbiA_COQ2"/>
    <property type="match status" value="1"/>
</dbReference>
<organism evidence="13">
    <name type="scientific">Leucothrix mucor</name>
    <dbReference type="NCBI Taxonomy" id="45248"/>
    <lineage>
        <taxon>Bacteria</taxon>
        <taxon>Pseudomonadati</taxon>
        <taxon>Pseudomonadota</taxon>
        <taxon>Gammaproteobacteria</taxon>
        <taxon>Thiotrichales</taxon>
        <taxon>Thiotrichaceae</taxon>
        <taxon>Leucothrix</taxon>
    </lineage>
</organism>
<evidence type="ECO:0000256" key="10">
    <source>
        <dbReference type="ARBA" id="ARBA00023136"/>
    </source>
</evidence>
<evidence type="ECO:0000256" key="5">
    <source>
        <dbReference type="ARBA" id="ARBA00022519"/>
    </source>
</evidence>
<keyword evidence="6" id="KW-0808">Transferase</keyword>
<evidence type="ECO:0000256" key="8">
    <source>
        <dbReference type="ARBA" id="ARBA00022692"/>
    </source>
</evidence>
<evidence type="ECO:0000256" key="4">
    <source>
        <dbReference type="ARBA" id="ARBA00022475"/>
    </source>
</evidence>
<comment type="subcellular location">
    <subcellularLocation>
        <location evidence="2">Membrane</location>
        <topology evidence="2">Multi-pass membrane protein</topology>
    </subcellularLocation>
</comment>
<gene>
    <name evidence="13" type="ORF">ENJ51_12040</name>
</gene>
<dbReference type="GO" id="GO:0005886">
    <property type="term" value="C:plasma membrane"/>
    <property type="evidence" value="ECO:0007669"/>
    <property type="project" value="TreeGrafter"/>
</dbReference>
<name>A0A7V2WW49_LEUMU</name>
<comment type="cofactor">
    <cofactor evidence="1">
        <name>Mg(2+)</name>
        <dbReference type="ChEBI" id="CHEBI:18420"/>
    </cofactor>
</comment>
<feature type="transmembrane region" description="Helical" evidence="12">
    <location>
        <begin position="187"/>
        <end position="208"/>
    </location>
</feature>
<keyword evidence="8 12" id="KW-0812">Transmembrane</keyword>
<reference evidence="13" key="1">
    <citation type="journal article" date="2020" name="mSystems">
        <title>Genome- and Community-Level Interaction Insights into Carbon Utilization and Element Cycling Functions of Hydrothermarchaeota in Hydrothermal Sediment.</title>
        <authorList>
            <person name="Zhou Z."/>
            <person name="Liu Y."/>
            <person name="Xu W."/>
            <person name="Pan J."/>
            <person name="Luo Z.H."/>
            <person name="Li M."/>
        </authorList>
    </citation>
    <scope>NUCLEOTIDE SEQUENCE [LARGE SCALE GENOMIC DNA]</scope>
    <source>
        <strain evidence="13">HyVt-493</strain>
    </source>
</reference>
<dbReference type="Gene3D" id="1.10.357.140">
    <property type="entry name" value="UbiA prenyltransferase"/>
    <property type="match status" value="1"/>
</dbReference>
<dbReference type="Gene3D" id="1.20.120.1780">
    <property type="entry name" value="UbiA prenyltransferase"/>
    <property type="match status" value="1"/>
</dbReference>
<dbReference type="InterPro" id="IPR044878">
    <property type="entry name" value="UbiA_sf"/>
</dbReference>
<dbReference type="GO" id="GO:0006744">
    <property type="term" value="P:ubiquinone biosynthetic process"/>
    <property type="evidence" value="ECO:0007669"/>
    <property type="project" value="UniProtKB-KW"/>
</dbReference>
<feature type="transmembrane region" description="Helical" evidence="12">
    <location>
        <begin position="63"/>
        <end position="84"/>
    </location>
</feature>
<sequence length="211" mass="23321">KRTKDRPLATGKITAKEALMVFAVLALVAFILVLQLNLATILLSSVALLLAASYPFMKRYHSLPQVHLGAAFAWAVPMAFTAITGETPPLIAWLIYSATMLWTTAYDTMYGMVDRDDDLKLGMKSSAILFADKDKLIVGLLQALTIILLITIGYLASRGWLYYLGIAGATGLFIYQQQLIKDRQPPACFKAFLNNHWLGMVVFIGLALDYI</sequence>
<protein>
    <recommendedName>
        <fullName evidence="11">4-hydroxybenzoate polyprenyltransferase</fullName>
        <ecNumber evidence="11">2.5.1.39</ecNumber>
    </recommendedName>
</protein>
<dbReference type="Proteomes" id="UP000885750">
    <property type="component" value="Unassembled WGS sequence"/>
</dbReference>
<feature type="transmembrane region" description="Helical" evidence="12">
    <location>
        <begin position="90"/>
        <end position="113"/>
    </location>
</feature>
<keyword evidence="9 12" id="KW-1133">Transmembrane helix</keyword>
<keyword evidence="7" id="KW-0831">Ubiquinone biosynthesis</keyword>
<feature type="transmembrane region" description="Helical" evidence="12">
    <location>
        <begin position="160"/>
        <end position="175"/>
    </location>
</feature>
<keyword evidence="5" id="KW-0997">Cell inner membrane</keyword>
<evidence type="ECO:0000256" key="9">
    <source>
        <dbReference type="ARBA" id="ARBA00022989"/>
    </source>
</evidence>
<evidence type="ECO:0000256" key="1">
    <source>
        <dbReference type="ARBA" id="ARBA00001946"/>
    </source>
</evidence>
<dbReference type="GO" id="GO:0008412">
    <property type="term" value="F:4-hydroxybenzoate polyprenyltransferase activity"/>
    <property type="evidence" value="ECO:0007669"/>
    <property type="project" value="UniProtKB-EC"/>
</dbReference>
<evidence type="ECO:0000256" key="3">
    <source>
        <dbReference type="ARBA" id="ARBA00005985"/>
    </source>
</evidence>
<dbReference type="Pfam" id="PF01040">
    <property type="entry name" value="UbiA"/>
    <property type="match status" value="1"/>
</dbReference>
<evidence type="ECO:0000256" key="6">
    <source>
        <dbReference type="ARBA" id="ARBA00022679"/>
    </source>
</evidence>
<dbReference type="EC" id="2.5.1.39" evidence="11"/>
<evidence type="ECO:0000313" key="13">
    <source>
        <dbReference type="EMBL" id="HFC93530.1"/>
    </source>
</evidence>
<evidence type="ECO:0000256" key="12">
    <source>
        <dbReference type="SAM" id="Phobius"/>
    </source>
</evidence>
<feature type="transmembrane region" description="Helical" evidence="12">
    <location>
        <begin position="134"/>
        <end position="154"/>
    </location>
</feature>
<dbReference type="InterPro" id="IPR039653">
    <property type="entry name" value="Prenyltransferase"/>
</dbReference>
<dbReference type="InterPro" id="IPR000537">
    <property type="entry name" value="UbiA_prenyltransferase"/>
</dbReference>
<comment type="caution">
    <text evidence="13">The sequence shown here is derived from an EMBL/GenBank/DDBJ whole genome shotgun (WGS) entry which is preliminary data.</text>
</comment>
<feature type="transmembrane region" description="Helical" evidence="12">
    <location>
        <begin position="20"/>
        <end position="51"/>
    </location>
</feature>
<evidence type="ECO:0000256" key="11">
    <source>
        <dbReference type="ARBA" id="ARBA00034524"/>
    </source>
</evidence>
<dbReference type="PANTHER" id="PTHR11048">
    <property type="entry name" value="PRENYLTRANSFERASES"/>
    <property type="match status" value="1"/>
</dbReference>